<feature type="compositionally biased region" description="Basic and acidic residues" evidence="1">
    <location>
        <begin position="325"/>
        <end position="338"/>
    </location>
</feature>
<name>A0A937D1Y7_9BURK</name>
<dbReference type="InterPro" id="IPR027417">
    <property type="entry name" value="P-loop_NTPase"/>
</dbReference>
<evidence type="ECO:0000256" key="1">
    <source>
        <dbReference type="SAM" id="MobiDB-lite"/>
    </source>
</evidence>
<dbReference type="Proteomes" id="UP000613011">
    <property type="component" value="Unassembled WGS sequence"/>
</dbReference>
<keyword evidence="3" id="KW-1185">Reference proteome</keyword>
<sequence>MLSAPLPAEFELPAQVWRVHELAAREEETLSTGLPALDAELPGGGWPVGQLVELLQARPQQHVWRLLLPALARAVQSEAGPVVLVAPPHPVFAPSLAAQGLPGGRLLWVKADKPPARLWSAEQALRCAEAAAVLAWLPKVEAAELRRLHLAAQQQRRLLFVFRPESARHQASPARLRLLVESGDALKVHVIKRRGPPRVTPVLLPPLHALLAEMLQARRSGLSQAQPEPTQPVEGPLTRSRLRQAQPERSRAQPEGSRAQPERSRAQPEGIYSVHPEPFDIAQDKPFEGPLTRSRLRQAQPERSYSVHPEPVEGPGARSRLRQAQPERSRAQPERSRAQPEGIYSVHPEPFDIAQDKPVEGPLTRSRLRQAQPERSYSVHPEPVEGPGARSRLRQAQPERSRAQPERSRAQPERSRAQPERNGSQPERSRAQPERNGSQPEPMTEAPAHALDRPSSAA</sequence>
<feature type="region of interest" description="Disordered" evidence="1">
    <location>
        <begin position="220"/>
        <end position="458"/>
    </location>
</feature>
<dbReference type="Gene3D" id="3.40.50.300">
    <property type="entry name" value="P-loop containing nucleotide triphosphate hydrolases"/>
    <property type="match status" value="1"/>
</dbReference>
<dbReference type="InterPro" id="IPR047610">
    <property type="entry name" value="ImuA_translesion"/>
</dbReference>
<dbReference type="AlphaFoldDB" id="A0A937D1Y7"/>
<dbReference type="NCBIfam" id="NF033429">
    <property type="entry name" value="ImuA_translesion"/>
    <property type="match status" value="1"/>
</dbReference>
<dbReference type="EMBL" id="JAEQNA010000001">
    <property type="protein sequence ID" value="MBL0419240.1"/>
    <property type="molecule type" value="Genomic_DNA"/>
</dbReference>
<proteinExistence type="predicted"/>
<gene>
    <name evidence="2" type="primary">imuA</name>
    <name evidence="2" type="ORF">JI739_02660</name>
</gene>
<feature type="compositionally biased region" description="Basic and acidic residues" evidence="1">
    <location>
        <begin position="397"/>
        <end position="419"/>
    </location>
</feature>
<protein>
    <submittedName>
        <fullName evidence="2">Translesion DNA synthesis-associated protein ImuA</fullName>
    </submittedName>
</protein>
<reference evidence="2" key="1">
    <citation type="submission" date="2021-01" db="EMBL/GenBank/DDBJ databases">
        <title>Ramlibacter sp. strain AW1 16S ribosomal RNA gene Genome sequencing and assembly.</title>
        <authorList>
            <person name="Kang M."/>
        </authorList>
    </citation>
    <scope>NUCLEOTIDE SEQUENCE</scope>
    <source>
        <strain evidence="2">AW1</strain>
    </source>
</reference>
<organism evidence="2 3">
    <name type="scientific">Ramlibacter aurantiacus</name>
    <dbReference type="NCBI Taxonomy" id="2801330"/>
    <lineage>
        <taxon>Bacteria</taxon>
        <taxon>Pseudomonadati</taxon>
        <taxon>Pseudomonadota</taxon>
        <taxon>Betaproteobacteria</taxon>
        <taxon>Burkholderiales</taxon>
        <taxon>Comamonadaceae</taxon>
        <taxon>Ramlibacter</taxon>
    </lineage>
</organism>
<evidence type="ECO:0000313" key="3">
    <source>
        <dbReference type="Proteomes" id="UP000613011"/>
    </source>
</evidence>
<accession>A0A937D1Y7</accession>
<evidence type="ECO:0000313" key="2">
    <source>
        <dbReference type="EMBL" id="MBL0419240.1"/>
    </source>
</evidence>
<comment type="caution">
    <text evidence="2">The sequence shown here is derived from an EMBL/GenBank/DDBJ whole genome shotgun (WGS) entry which is preliminary data.</text>
</comment>
<dbReference type="SUPFAM" id="SSF52540">
    <property type="entry name" value="P-loop containing nucleoside triphosphate hydrolases"/>
    <property type="match status" value="1"/>
</dbReference>